<reference evidence="1 2" key="1">
    <citation type="submission" date="2024-06" db="EMBL/GenBank/DDBJ databases">
        <title>Soil Sphingobacterium thalpophilum.</title>
        <authorList>
            <person name="Yang J."/>
            <person name="Li J."/>
        </authorList>
    </citation>
    <scope>NUCLEOTIDE SEQUENCE [LARGE SCALE GENOMIC DNA]</scope>
    <source>
        <strain evidence="1 2">22g91tb</strain>
    </source>
</reference>
<accession>A0ABV4HFN4</accession>
<dbReference type="Proteomes" id="UP001566204">
    <property type="component" value="Unassembled WGS sequence"/>
</dbReference>
<dbReference type="EMBL" id="JBEOQB010000005">
    <property type="protein sequence ID" value="MEZ0453341.1"/>
    <property type="molecule type" value="Genomic_DNA"/>
</dbReference>
<organism evidence="1 2">
    <name type="scientific">Sphingobacterium thalpophilum</name>
    <dbReference type="NCBI Taxonomy" id="259"/>
    <lineage>
        <taxon>Bacteria</taxon>
        <taxon>Pseudomonadati</taxon>
        <taxon>Bacteroidota</taxon>
        <taxon>Sphingobacteriia</taxon>
        <taxon>Sphingobacteriales</taxon>
        <taxon>Sphingobacteriaceae</taxon>
        <taxon>Sphingobacterium</taxon>
    </lineage>
</organism>
<protein>
    <submittedName>
        <fullName evidence="1">Uncharacterized protein</fullName>
    </submittedName>
</protein>
<evidence type="ECO:0000313" key="2">
    <source>
        <dbReference type="Proteomes" id="UP001566204"/>
    </source>
</evidence>
<dbReference type="RefSeq" id="WP_343537985.1">
    <property type="nucleotide sequence ID" value="NZ_CP158797.1"/>
</dbReference>
<comment type="caution">
    <text evidence="1">The sequence shown here is derived from an EMBL/GenBank/DDBJ whole genome shotgun (WGS) entry which is preliminary data.</text>
</comment>
<keyword evidence="2" id="KW-1185">Reference proteome</keyword>
<sequence>MMTRLLLAVVLLAVTKIGLGQQLNVDKIRREYAEAVKNEDICELNLEQLRAGAKSVTEKVYCAAYEILLAKHMGNPFKKISQFKEGKRHLEELIEENPEHIEARFIRWSVQVHAPSFLGYKDKILEDKNFLIKNLHKLPSEEAKSIIYNYLKGANHYLKGAQVFSASELKELAR</sequence>
<gene>
    <name evidence="1" type="ORF">ABTW24_17245</name>
</gene>
<proteinExistence type="predicted"/>
<evidence type="ECO:0000313" key="1">
    <source>
        <dbReference type="EMBL" id="MEZ0453341.1"/>
    </source>
</evidence>
<name>A0ABV4HFN4_9SPHI</name>